<dbReference type="PANTHER" id="PTHR44835:SF1">
    <property type="entry name" value="PROTEIN O-GLCNAC TRANSFERASE"/>
    <property type="match status" value="1"/>
</dbReference>
<dbReference type="InterPro" id="IPR019734">
    <property type="entry name" value="TPR_rpt"/>
</dbReference>
<dbReference type="InterPro" id="IPR051939">
    <property type="entry name" value="Glycosyltr_41/O-GlcNAc_trsf"/>
</dbReference>
<keyword evidence="12" id="KW-1185">Reference proteome</keyword>
<protein>
    <recommendedName>
        <fullName evidence="3">protein O-GlcNAc transferase</fullName>
        <ecNumber evidence="3">2.4.1.255</ecNumber>
    </recommendedName>
</protein>
<dbReference type="Pfam" id="PF13844">
    <property type="entry name" value="Glyco_transf_41"/>
    <property type="match status" value="2"/>
</dbReference>
<proteinExistence type="inferred from homology"/>
<evidence type="ECO:0000256" key="3">
    <source>
        <dbReference type="ARBA" id="ARBA00011970"/>
    </source>
</evidence>
<gene>
    <name evidence="11" type="ORF">HHL11_02905</name>
</gene>
<feature type="repeat" description="TPR" evidence="8">
    <location>
        <begin position="1260"/>
        <end position="1293"/>
    </location>
</feature>
<reference evidence="11 12" key="1">
    <citation type="submission" date="2020-04" db="EMBL/GenBank/DDBJ databases">
        <title>Ramlibacter sp. G-1-2-2 isolated from soil.</title>
        <authorList>
            <person name="Dahal R.H."/>
        </authorList>
    </citation>
    <scope>NUCLEOTIDE SEQUENCE [LARGE SCALE GENOMIC DNA]</scope>
    <source>
        <strain evidence="11 12">G-1-2-2</strain>
    </source>
</reference>
<dbReference type="Proteomes" id="UP000541185">
    <property type="component" value="Unassembled WGS sequence"/>
</dbReference>
<evidence type="ECO:0000256" key="6">
    <source>
        <dbReference type="ARBA" id="ARBA00022737"/>
    </source>
</evidence>
<comment type="caution">
    <text evidence="11">The sequence shown here is derived from an EMBL/GenBank/DDBJ whole genome shotgun (WGS) entry which is preliminary data.</text>
</comment>
<keyword evidence="7 8" id="KW-0802">TPR repeat</keyword>
<evidence type="ECO:0000256" key="2">
    <source>
        <dbReference type="ARBA" id="ARBA00005386"/>
    </source>
</evidence>
<dbReference type="GO" id="GO:0097363">
    <property type="term" value="F:protein O-acetylglucosaminyltransferase activity"/>
    <property type="evidence" value="ECO:0007669"/>
    <property type="project" value="UniProtKB-EC"/>
</dbReference>
<evidence type="ECO:0000256" key="7">
    <source>
        <dbReference type="ARBA" id="ARBA00022803"/>
    </source>
</evidence>
<feature type="domain" description="O-GlcNAc transferase C-terminal" evidence="10">
    <location>
        <begin position="851"/>
        <end position="1001"/>
    </location>
</feature>
<name>A0A848GWF6_9BURK</name>
<evidence type="ECO:0000256" key="4">
    <source>
        <dbReference type="ARBA" id="ARBA00022676"/>
    </source>
</evidence>
<dbReference type="InterPro" id="IPR011990">
    <property type="entry name" value="TPR-like_helical_dom_sf"/>
</dbReference>
<feature type="repeat" description="TPR" evidence="8">
    <location>
        <begin position="28"/>
        <end position="61"/>
    </location>
</feature>
<accession>A0A848GWF6</accession>
<dbReference type="EMBL" id="JABBFX010000001">
    <property type="protein sequence ID" value="NML42684.1"/>
    <property type="molecule type" value="Genomic_DNA"/>
</dbReference>
<dbReference type="Pfam" id="PF13432">
    <property type="entry name" value="TPR_16"/>
    <property type="match status" value="4"/>
</dbReference>
<dbReference type="Gene3D" id="1.25.40.10">
    <property type="entry name" value="Tetratricopeptide repeat domain"/>
    <property type="match status" value="3"/>
</dbReference>
<evidence type="ECO:0000256" key="8">
    <source>
        <dbReference type="PROSITE-ProRule" id="PRU00339"/>
    </source>
</evidence>
<organism evidence="11 12">
    <name type="scientific">Ramlibacter agri</name>
    <dbReference type="NCBI Taxonomy" id="2728837"/>
    <lineage>
        <taxon>Bacteria</taxon>
        <taxon>Pseudomonadati</taxon>
        <taxon>Pseudomonadota</taxon>
        <taxon>Betaproteobacteria</taxon>
        <taxon>Burkholderiales</taxon>
        <taxon>Comamonadaceae</taxon>
        <taxon>Ramlibacter</taxon>
    </lineage>
</organism>
<comment type="similarity">
    <text evidence="2">Belongs to the glycosyltransferase 41 family. O-GlcNAc transferase subfamily.</text>
</comment>
<evidence type="ECO:0000313" key="11">
    <source>
        <dbReference type="EMBL" id="NML42684.1"/>
    </source>
</evidence>
<dbReference type="PROSITE" id="PS50005">
    <property type="entry name" value="TPR"/>
    <property type="match status" value="2"/>
</dbReference>
<feature type="domain" description="O-GlcNAc transferase C-terminal" evidence="10">
    <location>
        <begin position="1023"/>
        <end position="1198"/>
    </location>
</feature>
<evidence type="ECO:0000313" key="12">
    <source>
        <dbReference type="Proteomes" id="UP000541185"/>
    </source>
</evidence>
<keyword evidence="5" id="KW-0808">Transferase</keyword>
<feature type="region of interest" description="Disordered" evidence="9">
    <location>
        <begin position="9"/>
        <end position="32"/>
    </location>
</feature>
<comment type="pathway">
    <text evidence="1">Protein modification; protein glycosylation.</text>
</comment>
<evidence type="ECO:0000256" key="9">
    <source>
        <dbReference type="SAM" id="MobiDB-lite"/>
    </source>
</evidence>
<dbReference type="EC" id="2.4.1.255" evidence="3"/>
<dbReference type="SUPFAM" id="SSF53756">
    <property type="entry name" value="UDP-Glycosyltransferase/glycogen phosphorylase"/>
    <property type="match status" value="3"/>
</dbReference>
<dbReference type="SMART" id="SM00028">
    <property type="entry name" value="TPR"/>
    <property type="match status" value="10"/>
</dbReference>
<dbReference type="InterPro" id="IPR029489">
    <property type="entry name" value="OGT/SEC/SPY_C"/>
</dbReference>
<dbReference type="Pfam" id="PF14559">
    <property type="entry name" value="TPR_19"/>
    <property type="match status" value="1"/>
</dbReference>
<dbReference type="PANTHER" id="PTHR44835">
    <property type="entry name" value="UDP-N-ACETYLGLUCOSAMINE--PEPTIDE N-ACETYLGLUCOSAMINYLTRANSFERASE SPINDLY-RELATED"/>
    <property type="match status" value="1"/>
</dbReference>
<keyword evidence="4" id="KW-0328">Glycosyltransferase</keyword>
<dbReference type="Gene3D" id="3.40.50.11380">
    <property type="match status" value="1"/>
</dbReference>
<evidence type="ECO:0000256" key="1">
    <source>
        <dbReference type="ARBA" id="ARBA00004922"/>
    </source>
</evidence>
<dbReference type="Gene3D" id="3.40.50.2000">
    <property type="entry name" value="Glycogen Phosphorylase B"/>
    <property type="match status" value="3"/>
</dbReference>
<dbReference type="RefSeq" id="WP_169416945.1">
    <property type="nucleotide sequence ID" value="NZ_JABBFX010000001.1"/>
</dbReference>
<evidence type="ECO:0000256" key="5">
    <source>
        <dbReference type="ARBA" id="ARBA00022679"/>
    </source>
</evidence>
<sequence>MFRDLLNALSGGRRKAPAQPPAPPTESAEQWRTRGNTALGAGQLAEAERCYREATAADPADALARLNLGFALLELQRPAEAAKELDQAIALRRSDDFLHEAHFLLGRAQQAAGQPEEALASYGKAVQARAGFGEPLEAAVQLLQQAGRHAEALEWARRWAAATGSLDAALAAAIALYELQRPVEALAALDAVLGAQPDHASALEGRGNVLLQLRRPQEALASLERAVALRGPSAGSLSNIAAALHAAGRLEEGLAAAERALALDAGHRDALYNRGAILVGLLRLEEAARVLGAALQLHPGDADLRWNHAIALLLAGRLEAGWGDYEARWDAAATQPHPARRDYGSPAWTGGEDLRGKRMLVVCEQGLGDSIQFVRYLPLLQERGAQVSVLLQRPLHALVADAFPGVQVMASDGPVPASDFHCFMLSLPGAFQTTLATIPAQQQPYFRSDAQRRREWDQRLGPRGALRVGLAWSGNSAHQNDSNRSIPLEALQALARPGVQFVSVQQEVRDSDLPALQAWPGGLLHFGKELRTMADTAALIDNLDLLVSVDTSVAHLAGALGKPTCVLLPACPDWRWLLEREDSPWYAGMRLLRQQRAGDWTPVLGRVHAELAQRAAAASADPQAQGQELLAAGEAAEATGRVSEAQAFYARAAAALPAARERLAGVSQALELYEAARRESARGNASQAEALLRQALAAKTGFFDAWVLLAGVLEADDAQGAADAIAQALRLQPEQASALFQQAGLLRRLGQLDAATRSACRAAQLRPDQPEYLSLASLLLYIQGFVREGLEPLRRAIAAAPERLALRCRELFLQSLVEGETAESLFERHVALGRELEAAVRPRQLPPPIAAKPRLRVGFVSEDLVSHPVALFLLPLLEHHSRERFEFVCYSSSKGADHVTRQMRQLVDRWVDARELHDLELADRIAADGIDILVDLGGHTGSIRLGVFAARPAPVQVSWLGYLNTTGLTRIDYRITDVRADPPQLSQHLHTERLLYLPHSQWCYRPFMHVEAAATAPFERNGYITFGSFNNVTKLTEDMPARWARILNAVPSSRLVVVTVASDRKRAAVRAAMEQAGCAPERVQFMPRLDLEGFYRLMNDVDIALDTYPCGGGTTTFDTLWMGVPVLTATGPLPVSRSAAAVVGALGLTDWIADGIGNYEALAIERARDTATIAQLRRTLRGRMRASPLMDEKRFAADFEALLQRAWRERCTALAVPARPAAPLDLDAAFRQFQDLLAQGRYAEALAIAESAGAQAGPSAALNINKAVVLEKLGRFDEALACLDEALRLQPGRREAQLNKVATLMEAARPREAIACADALLAARPDDADLHVNRAFCHLLLGEFEQGWADHEWRGRSAGLKAPLPQAECPPWQGEDLAGRTIYVYGEQGFGDSIQFIRYLPELARRAGTVLLQLPLPLVPLLGELPANCRLLPERAVLPKVHFQASLMSLPAVLGTRLATVPAPVPYLRAEPAAVAAWRKRLGSDRLNVGIAFSGKPTHVNDGRRSIPLAACRTLASEACCFVILQPEVKAADADALAAWPELLHAGRELRHFGDTAALVEALDLVISVDTSVAHLAGALGRPVWLLLPHVPDWRWLLEREDSPWYPTARLYRQGPERSWHAPLARARDNLRALVTQRAGSAGVPRDLG</sequence>
<evidence type="ECO:0000259" key="10">
    <source>
        <dbReference type="Pfam" id="PF13844"/>
    </source>
</evidence>
<keyword evidence="6" id="KW-0677">Repeat</keyword>
<dbReference type="SUPFAM" id="SSF48452">
    <property type="entry name" value="TPR-like"/>
    <property type="match status" value="4"/>
</dbReference>